<keyword evidence="12" id="KW-1185">Reference proteome</keyword>
<dbReference type="Pfam" id="PF02602">
    <property type="entry name" value="HEM4"/>
    <property type="match status" value="1"/>
</dbReference>
<comment type="pathway">
    <text evidence="1 9">Porphyrin-containing compound metabolism; protoporphyrin-IX biosynthesis; coproporphyrinogen-III from 5-aminolevulinate: step 3/4.</text>
</comment>
<feature type="domain" description="Tetrapyrrole biosynthesis uroporphyrinogen III synthase" evidence="10">
    <location>
        <begin position="14"/>
        <end position="238"/>
    </location>
</feature>
<sequence>MKVLVTRPRGQAEEWVASLRGLGLDAEALPLIEIGPAPDAAAVARAWQQLSHTDLVVFVSPSAVEQFFAARPTGLSWPPATRVASPGPGTDRELARQGLPAAARVTPPADALLFDSEALWQLLRHEDWRGRSVLIVRGTSGRDWLAGRFTEAGAQVRFVSAYERRTPQLDAAGDALLRRAIERPRQHVWIFSSSESIEHLQALCEAAGLRPRWPEFLALATHPRIAAAARRAGIAGVMECTPAVADVVRSIQSLAP</sequence>
<evidence type="ECO:0000256" key="9">
    <source>
        <dbReference type="RuleBase" id="RU366031"/>
    </source>
</evidence>
<protein>
    <recommendedName>
        <fullName evidence="7 9">Uroporphyrinogen-III synthase</fullName>
        <ecNumber evidence="3 9">4.2.1.75</ecNumber>
    </recommendedName>
</protein>
<dbReference type="CDD" id="cd06578">
    <property type="entry name" value="HemD"/>
    <property type="match status" value="1"/>
</dbReference>
<evidence type="ECO:0000256" key="4">
    <source>
        <dbReference type="ARBA" id="ARBA00023239"/>
    </source>
</evidence>
<accession>A0ABY6MUK0</accession>
<comment type="similarity">
    <text evidence="2 9">Belongs to the uroporphyrinogen-III synthase family.</text>
</comment>
<reference evidence="11" key="1">
    <citation type="submission" date="2022-10" db="EMBL/GenBank/DDBJ databases">
        <title>Complete genome sequence of Schlegelella aquatica LMG 23380.</title>
        <authorList>
            <person name="Musilova J."/>
            <person name="Kourilova X."/>
            <person name="Bezdicek M."/>
            <person name="Hermankova K."/>
            <person name="Obruca S."/>
            <person name="Sedlar K."/>
        </authorList>
    </citation>
    <scope>NUCLEOTIDE SEQUENCE</scope>
    <source>
        <strain evidence="11">LMG 23380</strain>
    </source>
</reference>
<organism evidence="11 12">
    <name type="scientific">Caldimonas aquatica</name>
    <dbReference type="NCBI Taxonomy" id="376175"/>
    <lineage>
        <taxon>Bacteria</taxon>
        <taxon>Pseudomonadati</taxon>
        <taxon>Pseudomonadota</taxon>
        <taxon>Betaproteobacteria</taxon>
        <taxon>Burkholderiales</taxon>
        <taxon>Sphaerotilaceae</taxon>
        <taxon>Caldimonas</taxon>
    </lineage>
</organism>
<dbReference type="EMBL" id="CP110257">
    <property type="protein sequence ID" value="UZD55688.1"/>
    <property type="molecule type" value="Genomic_DNA"/>
</dbReference>
<comment type="catalytic activity">
    <reaction evidence="8 9">
        <text>hydroxymethylbilane = uroporphyrinogen III + H2O</text>
        <dbReference type="Rhea" id="RHEA:18965"/>
        <dbReference type="ChEBI" id="CHEBI:15377"/>
        <dbReference type="ChEBI" id="CHEBI:57308"/>
        <dbReference type="ChEBI" id="CHEBI:57845"/>
        <dbReference type="EC" id="4.2.1.75"/>
    </reaction>
</comment>
<keyword evidence="4 9" id="KW-0456">Lyase</keyword>
<evidence type="ECO:0000256" key="6">
    <source>
        <dbReference type="ARBA" id="ARBA00037589"/>
    </source>
</evidence>
<dbReference type="PANTHER" id="PTHR38042">
    <property type="entry name" value="UROPORPHYRINOGEN-III SYNTHASE, CHLOROPLASTIC"/>
    <property type="match status" value="1"/>
</dbReference>
<evidence type="ECO:0000313" key="12">
    <source>
        <dbReference type="Proteomes" id="UP001163266"/>
    </source>
</evidence>
<evidence type="ECO:0000256" key="8">
    <source>
        <dbReference type="ARBA" id="ARBA00048617"/>
    </source>
</evidence>
<name>A0ABY6MUK0_9BURK</name>
<dbReference type="EC" id="4.2.1.75" evidence="3 9"/>
<dbReference type="InterPro" id="IPR036108">
    <property type="entry name" value="4pyrrol_syn_uPrphyn_synt_sf"/>
</dbReference>
<evidence type="ECO:0000256" key="1">
    <source>
        <dbReference type="ARBA" id="ARBA00004772"/>
    </source>
</evidence>
<evidence type="ECO:0000256" key="7">
    <source>
        <dbReference type="ARBA" id="ARBA00040167"/>
    </source>
</evidence>
<gene>
    <name evidence="11" type="ORF">OMP39_03615</name>
</gene>
<proteinExistence type="inferred from homology"/>
<evidence type="ECO:0000256" key="3">
    <source>
        <dbReference type="ARBA" id="ARBA00013109"/>
    </source>
</evidence>
<evidence type="ECO:0000256" key="5">
    <source>
        <dbReference type="ARBA" id="ARBA00023244"/>
    </source>
</evidence>
<evidence type="ECO:0000256" key="2">
    <source>
        <dbReference type="ARBA" id="ARBA00008133"/>
    </source>
</evidence>
<dbReference type="SUPFAM" id="SSF69618">
    <property type="entry name" value="HemD-like"/>
    <property type="match status" value="1"/>
</dbReference>
<dbReference type="RefSeq" id="WP_264893442.1">
    <property type="nucleotide sequence ID" value="NZ_CP110257.1"/>
</dbReference>
<evidence type="ECO:0000313" key="11">
    <source>
        <dbReference type="EMBL" id="UZD55688.1"/>
    </source>
</evidence>
<keyword evidence="5 9" id="KW-0627">Porphyrin biosynthesis</keyword>
<dbReference type="PANTHER" id="PTHR38042:SF1">
    <property type="entry name" value="UROPORPHYRINOGEN-III SYNTHASE, CHLOROPLASTIC"/>
    <property type="match status" value="1"/>
</dbReference>
<dbReference type="Proteomes" id="UP001163266">
    <property type="component" value="Chromosome"/>
</dbReference>
<dbReference type="InterPro" id="IPR039793">
    <property type="entry name" value="UROS/Hem4"/>
</dbReference>
<evidence type="ECO:0000259" key="10">
    <source>
        <dbReference type="Pfam" id="PF02602"/>
    </source>
</evidence>
<dbReference type="Gene3D" id="3.40.50.10090">
    <property type="match status" value="2"/>
</dbReference>
<dbReference type="InterPro" id="IPR003754">
    <property type="entry name" value="4pyrrol_synth_uPrphyn_synth"/>
</dbReference>
<comment type="function">
    <text evidence="6 9">Catalyzes cyclization of the linear tetrapyrrole, hydroxymethylbilane, to the macrocyclic uroporphyrinogen III.</text>
</comment>